<evidence type="ECO:0000256" key="3">
    <source>
        <dbReference type="ARBA" id="ARBA00022438"/>
    </source>
</evidence>
<evidence type="ECO:0000256" key="2">
    <source>
        <dbReference type="ARBA" id="ARBA00010136"/>
    </source>
</evidence>
<dbReference type="InterPro" id="IPR027268">
    <property type="entry name" value="Peptidase_M4/M1_CTD_sf"/>
</dbReference>
<dbReference type="GO" id="GO:0004177">
    <property type="term" value="F:aminopeptidase activity"/>
    <property type="evidence" value="ECO:0007669"/>
    <property type="project" value="UniProtKB-KW"/>
</dbReference>
<dbReference type="InterPro" id="IPR014782">
    <property type="entry name" value="Peptidase_M1_dom"/>
</dbReference>
<evidence type="ECO:0000256" key="8">
    <source>
        <dbReference type="ARBA" id="ARBA00023049"/>
    </source>
</evidence>
<dbReference type="SUPFAM" id="SSF55486">
    <property type="entry name" value="Metalloproteases ('zincins'), catalytic domain"/>
    <property type="match status" value="1"/>
</dbReference>
<keyword evidence="6 9" id="KW-0378">Hydrolase</keyword>
<dbReference type="Gene3D" id="1.10.390.10">
    <property type="entry name" value="Neutral Protease Domain 2"/>
    <property type="match status" value="1"/>
</dbReference>
<evidence type="ECO:0000256" key="6">
    <source>
        <dbReference type="ARBA" id="ARBA00022801"/>
    </source>
</evidence>
<keyword evidence="14" id="KW-1185">Reference proteome</keyword>
<evidence type="ECO:0000256" key="9">
    <source>
        <dbReference type="RuleBase" id="RU364040"/>
    </source>
</evidence>
<dbReference type="InterPro" id="IPR045357">
    <property type="entry name" value="Aminopeptidase_N-like_N"/>
</dbReference>
<keyword evidence="3 9" id="KW-0031">Aminopeptidase</keyword>
<name>A0ABN7KQF1_9BACT</name>
<organism evidence="13 14">
    <name type="scientific">Nitrospira defluvii</name>
    <dbReference type="NCBI Taxonomy" id="330214"/>
    <lineage>
        <taxon>Bacteria</taxon>
        <taxon>Pseudomonadati</taxon>
        <taxon>Nitrospirota</taxon>
        <taxon>Nitrospiria</taxon>
        <taxon>Nitrospirales</taxon>
        <taxon>Nitrospiraceae</taxon>
        <taxon>Nitrospira</taxon>
    </lineage>
</organism>
<dbReference type="Pfam" id="PF11838">
    <property type="entry name" value="ERAP1_C"/>
    <property type="match status" value="1"/>
</dbReference>
<dbReference type="InterPro" id="IPR001930">
    <property type="entry name" value="Peptidase_M1"/>
</dbReference>
<dbReference type="SUPFAM" id="SSF63737">
    <property type="entry name" value="Leukotriene A4 hydrolase N-terminal domain"/>
    <property type="match status" value="1"/>
</dbReference>
<evidence type="ECO:0000256" key="1">
    <source>
        <dbReference type="ARBA" id="ARBA00000098"/>
    </source>
</evidence>
<comment type="caution">
    <text evidence="13">The sequence shown here is derived from an EMBL/GenBank/DDBJ whole genome shotgun (WGS) entry which is preliminary data.</text>
</comment>
<feature type="domain" description="Peptidase M1 membrane alanine aminopeptidase" evidence="10">
    <location>
        <begin position="300"/>
        <end position="513"/>
    </location>
</feature>
<evidence type="ECO:0000259" key="11">
    <source>
        <dbReference type="Pfam" id="PF11838"/>
    </source>
</evidence>
<comment type="catalytic activity">
    <reaction evidence="1">
        <text>Release of an N-terminal amino acid, Xaa-|-Yaa- from a peptide, amide or arylamide. Xaa is preferably Ala, but may be most amino acids including Pro (slow action). When a terminal hydrophobic residue is followed by a prolyl residue, the two may be released as an intact Xaa-Pro dipeptide.</text>
        <dbReference type="EC" id="3.4.11.2"/>
    </reaction>
</comment>
<proteinExistence type="inferred from homology"/>
<evidence type="ECO:0000259" key="12">
    <source>
        <dbReference type="Pfam" id="PF17900"/>
    </source>
</evidence>
<dbReference type="PANTHER" id="PTHR11533:SF174">
    <property type="entry name" value="PUROMYCIN-SENSITIVE AMINOPEPTIDASE-RELATED"/>
    <property type="match status" value="1"/>
</dbReference>
<keyword evidence="4 9" id="KW-0645">Protease</keyword>
<comment type="cofactor">
    <cofactor evidence="9">
        <name>Zn(2+)</name>
        <dbReference type="ChEBI" id="CHEBI:29105"/>
    </cofactor>
    <text evidence="9">Binds 1 zinc ion per subunit.</text>
</comment>
<dbReference type="PANTHER" id="PTHR11533">
    <property type="entry name" value="PROTEASE M1 ZINC METALLOPROTEASE"/>
    <property type="match status" value="1"/>
</dbReference>
<comment type="similarity">
    <text evidence="2 9">Belongs to the peptidase M1 family.</text>
</comment>
<keyword evidence="5 9" id="KW-0479">Metal-binding</keyword>
<evidence type="ECO:0000256" key="7">
    <source>
        <dbReference type="ARBA" id="ARBA00022833"/>
    </source>
</evidence>
<dbReference type="Pfam" id="PF17900">
    <property type="entry name" value="Peptidase_M1_N"/>
    <property type="match status" value="1"/>
</dbReference>
<evidence type="ECO:0000256" key="4">
    <source>
        <dbReference type="ARBA" id="ARBA00022670"/>
    </source>
</evidence>
<protein>
    <recommendedName>
        <fullName evidence="9">Aminopeptidase</fullName>
        <ecNumber evidence="9">3.4.11.-</ecNumber>
    </recommendedName>
</protein>
<reference evidence="13 14" key="1">
    <citation type="submission" date="2021-02" db="EMBL/GenBank/DDBJ databases">
        <authorList>
            <person name="Han P."/>
        </authorList>
    </citation>
    <scope>NUCLEOTIDE SEQUENCE [LARGE SCALE GENOMIC DNA]</scope>
    <source>
        <strain evidence="13">Candidatus Nitrospira sp. ZN2</strain>
    </source>
</reference>
<evidence type="ECO:0000313" key="13">
    <source>
        <dbReference type="EMBL" id="CAE6705653.1"/>
    </source>
</evidence>
<dbReference type="CDD" id="cd09601">
    <property type="entry name" value="M1_APN-Q_like"/>
    <property type="match status" value="1"/>
</dbReference>
<dbReference type="PRINTS" id="PR00756">
    <property type="entry name" value="ALADIPTASE"/>
</dbReference>
<accession>A0ABN7KQF1</accession>
<feature type="domain" description="ERAP1-like C-terminal" evidence="11">
    <location>
        <begin position="594"/>
        <end position="902"/>
    </location>
</feature>
<dbReference type="InterPro" id="IPR034016">
    <property type="entry name" value="M1_APN-typ"/>
</dbReference>
<gene>
    <name evidence="13" type="ORF">NSPZN2_10961</name>
</gene>
<sequence>MTDGSTDPPVTRRQTALLVVRATANAMLWIGTWQGASWLLFARTAWSGPTPSYNRRQSTHNLGASSMNLQDPYRLPHHVRPTHYDLRIEPDLTAHSFIGHEVVTLTVTEPTSEILLNATELDISSAMVSAEGRQPRTGTVQIDEEHQRCRISFQQEIPVGIWILHLAFRGTLNDKLRGFYRSSYKDSHGVVRNLAATQFEATDARRAFPCWDEPHFKAMFAVTLVIDPSLTAISNTRIIEDRQEQGKRVVRFAESIKMSTYLVAFIVGELVATPPIMAQQTPVRLWSVPGKQHLTSFGHEIAVYSLNFLADYYGIPYPGDKLDLIAIPDFASGAMENLGAITFRETALLLDQRTATHAEQGRVADVVAHENAHMWFGDLVTMAWWNGLWLNEAFATFMEMLVVDAWKPQWERWTAFGIARAAALSVDGLLSTRPIEFPVRAPKEAEAMFDVLTYEKGASVLRMLEQHLGPTVFRDGVRHYLTSHAYGNAETTDLWVSLGHASQQNVPALMNEWIFSPGYPLLSLSVDTPSSLTLRQHRFTYAEDGSAAMSAAATLHWQIPVQLRIVTKQGAETRRVLLRERESRIPLPQDWTSILANEGGHGFYRVRYSAELLAGLQTRGLDKLDPVERFNLLNDTWASTIAGMVSPADYLALTEHFHGERDPHVWAVMLGSFSTLHQLLAEEDRPLLATLVRKRLASTFADLGWAPRADERELVRELRGDIIRALGTLGRDETVQAQAEEAYRALQTQTRPIDPNAIPALVSILAFTGDEVRYEEFARHFREATTPQEERRYLFSLAAFRNPALLERTLAKTLTDEVRTQDAPFLVSSLLHNVYIREKAWEFVKTHWERMDRLFPKSGLRRMCGGIVGLSTPELERDVRQFFATRKIDLGGKSLEQYLEQLHIAVRFGERDREAIRAVLTRRAT</sequence>
<dbReference type="Proteomes" id="UP000675880">
    <property type="component" value="Unassembled WGS sequence"/>
</dbReference>
<evidence type="ECO:0000313" key="14">
    <source>
        <dbReference type="Proteomes" id="UP000675880"/>
    </source>
</evidence>
<dbReference type="Pfam" id="PF01433">
    <property type="entry name" value="Peptidase_M1"/>
    <property type="match status" value="1"/>
</dbReference>
<evidence type="ECO:0000256" key="5">
    <source>
        <dbReference type="ARBA" id="ARBA00022723"/>
    </source>
</evidence>
<feature type="domain" description="Aminopeptidase N-like N-terminal" evidence="12">
    <location>
        <begin position="81"/>
        <end position="262"/>
    </location>
</feature>
<dbReference type="Gene3D" id="2.60.40.1730">
    <property type="entry name" value="tricorn interacting facor f3 domain"/>
    <property type="match status" value="1"/>
</dbReference>
<dbReference type="Gene3D" id="2.60.40.1910">
    <property type="match status" value="1"/>
</dbReference>
<keyword evidence="8 9" id="KW-0482">Metalloprotease</keyword>
<dbReference type="InterPro" id="IPR024571">
    <property type="entry name" value="ERAP1-like_C_dom"/>
</dbReference>
<evidence type="ECO:0000259" key="10">
    <source>
        <dbReference type="Pfam" id="PF01433"/>
    </source>
</evidence>
<dbReference type="Gene3D" id="1.25.50.20">
    <property type="match status" value="1"/>
</dbReference>
<dbReference type="EMBL" id="CAJNBJ010000001">
    <property type="protein sequence ID" value="CAE6705653.1"/>
    <property type="molecule type" value="Genomic_DNA"/>
</dbReference>
<dbReference type="InterPro" id="IPR042097">
    <property type="entry name" value="Aminopeptidase_N-like_N_sf"/>
</dbReference>
<keyword evidence="7 9" id="KW-0862">Zinc</keyword>
<dbReference type="InterPro" id="IPR050344">
    <property type="entry name" value="Peptidase_M1_aminopeptidases"/>
</dbReference>
<dbReference type="EC" id="3.4.11.-" evidence="9"/>
<dbReference type="RefSeq" id="WP_213040768.1">
    <property type="nucleotide sequence ID" value="NZ_CAJNBJ010000001.1"/>
</dbReference>